<sequence>MQDHDTERHGSERAVGFDGFRTQVVSSPTSSALSSSLENPVRSDLSIPRPSTSKRQKRSKMHKCEECHKEFLRPSGLATHMNTHSGAKPYKCTVSGCDKRFAVRTNARRHLRTHGIDPSSFDNAPYGPAFMVRFEEPRVTQVHDTGKQPQTLSSHPTDSLSPGSSSTVAEGPLRAGHISSYPVASSVVSGPNQTAQMTITSPQLPHSPL</sequence>
<feature type="compositionally biased region" description="Low complexity" evidence="9">
    <location>
        <begin position="26"/>
        <end position="36"/>
    </location>
</feature>
<evidence type="ECO:0000256" key="3">
    <source>
        <dbReference type="ARBA" id="ARBA00022737"/>
    </source>
</evidence>
<reference evidence="11 12" key="1">
    <citation type="submission" date="2014-06" db="EMBL/GenBank/DDBJ databases">
        <authorList>
            <consortium name="DOE Joint Genome Institute"/>
            <person name="Kuo A."/>
            <person name="Kohler A."/>
            <person name="Nagy L.G."/>
            <person name="Floudas D."/>
            <person name="Copeland A."/>
            <person name="Barry K.W."/>
            <person name="Cichocki N."/>
            <person name="Veneault-Fourrey C."/>
            <person name="LaButti K."/>
            <person name="Lindquist E.A."/>
            <person name="Lipzen A."/>
            <person name="Lundell T."/>
            <person name="Morin E."/>
            <person name="Murat C."/>
            <person name="Sun H."/>
            <person name="Tunlid A."/>
            <person name="Henrissat B."/>
            <person name="Grigoriev I.V."/>
            <person name="Hibbett D.S."/>
            <person name="Martin F."/>
            <person name="Nordberg H.P."/>
            <person name="Cantor M.N."/>
            <person name="Hua S.X."/>
        </authorList>
    </citation>
    <scope>NUCLEOTIDE SEQUENCE [LARGE SCALE GENOMIC DNA]</scope>
    <source>
        <strain evidence="11 12">ATCC 200175</strain>
    </source>
</reference>
<dbReference type="GO" id="GO:0000978">
    <property type="term" value="F:RNA polymerase II cis-regulatory region sequence-specific DNA binding"/>
    <property type="evidence" value="ECO:0007669"/>
    <property type="project" value="TreeGrafter"/>
</dbReference>
<evidence type="ECO:0000256" key="9">
    <source>
        <dbReference type="SAM" id="MobiDB-lite"/>
    </source>
</evidence>
<dbReference type="GO" id="GO:0005667">
    <property type="term" value="C:transcription regulator complex"/>
    <property type="evidence" value="ECO:0007669"/>
    <property type="project" value="TreeGrafter"/>
</dbReference>
<dbReference type="GO" id="GO:0008270">
    <property type="term" value="F:zinc ion binding"/>
    <property type="evidence" value="ECO:0007669"/>
    <property type="project" value="UniProtKB-KW"/>
</dbReference>
<dbReference type="Proteomes" id="UP000053647">
    <property type="component" value="Unassembled WGS sequence"/>
</dbReference>
<dbReference type="Pfam" id="PF00096">
    <property type="entry name" value="zf-C2H2"/>
    <property type="match status" value="2"/>
</dbReference>
<dbReference type="GO" id="GO:0031519">
    <property type="term" value="C:PcG protein complex"/>
    <property type="evidence" value="ECO:0007669"/>
    <property type="project" value="TreeGrafter"/>
</dbReference>
<organism evidence="11 12">
    <name type="scientific">Paxillus involutus ATCC 200175</name>
    <dbReference type="NCBI Taxonomy" id="664439"/>
    <lineage>
        <taxon>Eukaryota</taxon>
        <taxon>Fungi</taxon>
        <taxon>Dikarya</taxon>
        <taxon>Basidiomycota</taxon>
        <taxon>Agaricomycotina</taxon>
        <taxon>Agaricomycetes</taxon>
        <taxon>Agaricomycetidae</taxon>
        <taxon>Boletales</taxon>
        <taxon>Paxilineae</taxon>
        <taxon>Paxillaceae</taxon>
        <taxon>Paxillus</taxon>
    </lineage>
</organism>
<name>A0A0C9TQE2_PAXIN</name>
<feature type="compositionally biased region" description="Basic and acidic residues" evidence="9">
    <location>
        <begin position="1"/>
        <end position="12"/>
    </location>
</feature>
<keyword evidence="2" id="KW-0479">Metal-binding</keyword>
<evidence type="ECO:0000313" key="11">
    <source>
        <dbReference type="EMBL" id="KIJ09396.1"/>
    </source>
</evidence>
<feature type="region of interest" description="Disordered" evidence="9">
    <location>
        <begin position="1"/>
        <end position="62"/>
    </location>
</feature>
<feature type="compositionally biased region" description="Basic residues" evidence="9">
    <location>
        <begin position="52"/>
        <end position="61"/>
    </location>
</feature>
<dbReference type="GO" id="GO:0000785">
    <property type="term" value="C:chromatin"/>
    <property type="evidence" value="ECO:0007669"/>
    <property type="project" value="TreeGrafter"/>
</dbReference>
<protein>
    <recommendedName>
        <fullName evidence="10">C2H2-type domain-containing protein</fullName>
    </recommendedName>
</protein>
<evidence type="ECO:0000256" key="6">
    <source>
        <dbReference type="ARBA" id="ARBA00023125"/>
    </source>
</evidence>
<accession>A0A0C9TQE2</accession>
<gene>
    <name evidence="11" type="ORF">PAXINDRAFT_172485</name>
</gene>
<evidence type="ECO:0000259" key="10">
    <source>
        <dbReference type="PROSITE" id="PS50157"/>
    </source>
</evidence>
<evidence type="ECO:0000256" key="1">
    <source>
        <dbReference type="ARBA" id="ARBA00004123"/>
    </source>
</evidence>
<dbReference type="GO" id="GO:0000981">
    <property type="term" value="F:DNA-binding transcription factor activity, RNA polymerase II-specific"/>
    <property type="evidence" value="ECO:0007669"/>
    <property type="project" value="TreeGrafter"/>
</dbReference>
<feature type="region of interest" description="Disordered" evidence="9">
    <location>
        <begin position="184"/>
        <end position="209"/>
    </location>
</feature>
<evidence type="ECO:0000256" key="8">
    <source>
        <dbReference type="PROSITE-ProRule" id="PRU00042"/>
    </source>
</evidence>
<dbReference type="EMBL" id="KN819467">
    <property type="protein sequence ID" value="KIJ09396.1"/>
    <property type="molecule type" value="Genomic_DNA"/>
</dbReference>
<keyword evidence="5" id="KW-0862">Zinc</keyword>
<feature type="region of interest" description="Disordered" evidence="9">
    <location>
        <begin position="139"/>
        <end position="172"/>
    </location>
</feature>
<dbReference type="PANTHER" id="PTHR14003:SF19">
    <property type="entry name" value="YY2 TRANSCRIPTION FACTOR"/>
    <property type="match status" value="1"/>
</dbReference>
<reference evidence="12" key="2">
    <citation type="submission" date="2015-01" db="EMBL/GenBank/DDBJ databases">
        <title>Evolutionary Origins and Diversification of the Mycorrhizal Mutualists.</title>
        <authorList>
            <consortium name="DOE Joint Genome Institute"/>
            <consortium name="Mycorrhizal Genomics Consortium"/>
            <person name="Kohler A."/>
            <person name="Kuo A."/>
            <person name="Nagy L.G."/>
            <person name="Floudas D."/>
            <person name="Copeland A."/>
            <person name="Barry K.W."/>
            <person name="Cichocki N."/>
            <person name="Veneault-Fourrey C."/>
            <person name="LaButti K."/>
            <person name="Lindquist E.A."/>
            <person name="Lipzen A."/>
            <person name="Lundell T."/>
            <person name="Morin E."/>
            <person name="Murat C."/>
            <person name="Riley R."/>
            <person name="Ohm R."/>
            <person name="Sun H."/>
            <person name="Tunlid A."/>
            <person name="Henrissat B."/>
            <person name="Grigoriev I.V."/>
            <person name="Hibbett D.S."/>
            <person name="Martin F."/>
        </authorList>
    </citation>
    <scope>NUCLEOTIDE SEQUENCE [LARGE SCALE GENOMIC DNA]</scope>
    <source>
        <strain evidence="12">ATCC 200175</strain>
    </source>
</reference>
<dbReference type="Gene3D" id="3.30.160.60">
    <property type="entry name" value="Classic Zinc Finger"/>
    <property type="match status" value="2"/>
</dbReference>
<keyword evidence="12" id="KW-1185">Reference proteome</keyword>
<feature type="non-terminal residue" evidence="11">
    <location>
        <position position="209"/>
    </location>
</feature>
<comment type="subcellular location">
    <subcellularLocation>
        <location evidence="1">Nucleus</location>
    </subcellularLocation>
</comment>
<dbReference type="InterPro" id="IPR013087">
    <property type="entry name" value="Znf_C2H2_type"/>
</dbReference>
<proteinExistence type="predicted"/>
<keyword evidence="6" id="KW-0238">DNA-binding</keyword>
<evidence type="ECO:0000256" key="7">
    <source>
        <dbReference type="ARBA" id="ARBA00023242"/>
    </source>
</evidence>
<keyword evidence="3" id="KW-0677">Repeat</keyword>
<evidence type="ECO:0000256" key="2">
    <source>
        <dbReference type="ARBA" id="ARBA00022723"/>
    </source>
</evidence>
<dbReference type="PROSITE" id="PS50157">
    <property type="entry name" value="ZINC_FINGER_C2H2_2"/>
    <property type="match status" value="2"/>
</dbReference>
<dbReference type="AlphaFoldDB" id="A0A0C9TQE2"/>
<dbReference type="SUPFAM" id="SSF57667">
    <property type="entry name" value="beta-beta-alpha zinc fingers"/>
    <property type="match status" value="1"/>
</dbReference>
<keyword evidence="4 8" id="KW-0863">Zinc-finger</keyword>
<dbReference type="OrthoDB" id="6077919at2759"/>
<dbReference type="SMART" id="SM00355">
    <property type="entry name" value="ZnF_C2H2"/>
    <property type="match status" value="2"/>
</dbReference>
<feature type="domain" description="C2H2-type" evidence="10">
    <location>
        <begin position="90"/>
        <end position="114"/>
    </location>
</feature>
<dbReference type="PROSITE" id="PS00028">
    <property type="entry name" value="ZINC_FINGER_C2H2_1"/>
    <property type="match status" value="2"/>
</dbReference>
<dbReference type="HOGENOM" id="CLU_1318176_0_0_1"/>
<dbReference type="InterPro" id="IPR036236">
    <property type="entry name" value="Znf_C2H2_sf"/>
</dbReference>
<dbReference type="FunFam" id="3.30.160.60:FF:000045">
    <property type="entry name" value="ZFP69 zinc finger protein B"/>
    <property type="match status" value="1"/>
</dbReference>
<dbReference type="FunFam" id="3.30.160.60:FF:000446">
    <property type="entry name" value="Zinc finger protein"/>
    <property type="match status" value="1"/>
</dbReference>
<feature type="domain" description="C2H2-type" evidence="10">
    <location>
        <begin position="62"/>
        <end position="89"/>
    </location>
</feature>
<keyword evidence="7" id="KW-0539">Nucleus</keyword>
<dbReference type="PANTHER" id="PTHR14003">
    <property type="entry name" value="TRANSCRIPTIONAL REPRESSOR PROTEIN YY"/>
    <property type="match status" value="1"/>
</dbReference>
<evidence type="ECO:0000313" key="12">
    <source>
        <dbReference type="Proteomes" id="UP000053647"/>
    </source>
</evidence>
<evidence type="ECO:0000256" key="5">
    <source>
        <dbReference type="ARBA" id="ARBA00022833"/>
    </source>
</evidence>
<feature type="compositionally biased region" description="Polar residues" evidence="9">
    <location>
        <begin position="147"/>
        <end position="168"/>
    </location>
</feature>
<evidence type="ECO:0000256" key="4">
    <source>
        <dbReference type="ARBA" id="ARBA00022771"/>
    </source>
</evidence>